<proteinExistence type="evidence at transcript level"/>
<name>A0A6F9DW55_9ASCI</name>
<evidence type="ECO:0000313" key="7">
    <source>
        <dbReference type="EMBL" id="CAB3267652.1"/>
    </source>
</evidence>
<feature type="binding site" evidence="4">
    <location>
        <position position="68"/>
    </location>
    <ligand>
        <name>ATP</name>
        <dbReference type="ChEBI" id="CHEBI:30616"/>
    </ligand>
</feature>
<dbReference type="SMART" id="SM00220">
    <property type="entry name" value="S_TKc"/>
    <property type="match status" value="1"/>
</dbReference>
<feature type="compositionally biased region" description="Low complexity" evidence="5">
    <location>
        <begin position="487"/>
        <end position="525"/>
    </location>
</feature>
<accession>A0A6F9DW55</accession>
<evidence type="ECO:0000256" key="2">
    <source>
        <dbReference type="ARBA" id="ARBA00022741"/>
    </source>
</evidence>
<dbReference type="InterPro" id="IPR000719">
    <property type="entry name" value="Prot_kinase_dom"/>
</dbReference>
<feature type="region of interest" description="Disordered" evidence="5">
    <location>
        <begin position="338"/>
        <end position="598"/>
    </location>
</feature>
<reference evidence="7" key="1">
    <citation type="submission" date="2020-04" db="EMBL/GenBank/DDBJ databases">
        <authorList>
            <person name="Neveu A P."/>
        </authorList>
    </citation>
    <scope>NUCLEOTIDE SEQUENCE</scope>
    <source>
        <tissue evidence="7">Whole embryo</tissue>
    </source>
</reference>
<dbReference type="PANTHER" id="PTHR11909">
    <property type="entry name" value="CASEIN KINASE-RELATED"/>
    <property type="match status" value="1"/>
</dbReference>
<evidence type="ECO:0000256" key="3">
    <source>
        <dbReference type="ARBA" id="ARBA00022840"/>
    </source>
</evidence>
<keyword evidence="2 4" id="KW-0547">Nucleotide-binding</keyword>
<evidence type="ECO:0000256" key="5">
    <source>
        <dbReference type="SAM" id="MobiDB-lite"/>
    </source>
</evidence>
<feature type="compositionally biased region" description="Basic residues" evidence="5">
    <location>
        <begin position="415"/>
        <end position="425"/>
    </location>
</feature>
<dbReference type="AlphaFoldDB" id="A0A6F9DW55"/>
<dbReference type="EC" id="2.7.11.1" evidence="1"/>
<evidence type="ECO:0000256" key="4">
    <source>
        <dbReference type="PROSITE-ProRule" id="PRU10141"/>
    </source>
</evidence>
<dbReference type="Gene3D" id="1.10.510.10">
    <property type="entry name" value="Transferase(Phosphotransferase) domain 1"/>
    <property type="match status" value="1"/>
</dbReference>
<keyword evidence="7" id="KW-0808">Transferase</keyword>
<keyword evidence="3 4" id="KW-0067">ATP-binding</keyword>
<dbReference type="InterPro" id="IPR050235">
    <property type="entry name" value="CK1_Ser-Thr_kinase"/>
</dbReference>
<feature type="compositionally biased region" description="Polar residues" evidence="5">
    <location>
        <begin position="583"/>
        <end position="598"/>
    </location>
</feature>
<dbReference type="InterPro" id="IPR011009">
    <property type="entry name" value="Kinase-like_dom_sf"/>
</dbReference>
<feature type="compositionally biased region" description="Basic residues" evidence="5">
    <location>
        <begin position="454"/>
        <end position="465"/>
    </location>
</feature>
<feature type="compositionally biased region" description="Basic residues" evidence="5">
    <location>
        <begin position="568"/>
        <end position="577"/>
    </location>
</feature>
<evidence type="ECO:0000256" key="1">
    <source>
        <dbReference type="ARBA" id="ARBA00012513"/>
    </source>
</evidence>
<dbReference type="GO" id="GO:0004674">
    <property type="term" value="F:protein serine/threonine kinase activity"/>
    <property type="evidence" value="ECO:0007669"/>
    <property type="project" value="UniProtKB-EC"/>
</dbReference>
<dbReference type="Pfam" id="PF00069">
    <property type="entry name" value="Pkinase"/>
    <property type="match status" value="1"/>
</dbReference>
<dbReference type="GO" id="GO:0005524">
    <property type="term" value="F:ATP binding"/>
    <property type="evidence" value="ECO:0007669"/>
    <property type="project" value="UniProtKB-UniRule"/>
</dbReference>
<dbReference type="InterPro" id="IPR017441">
    <property type="entry name" value="Protein_kinase_ATP_BS"/>
</dbReference>
<dbReference type="InterPro" id="IPR008271">
    <property type="entry name" value="Ser/Thr_kinase_AS"/>
</dbReference>
<dbReference type="PROSITE" id="PS50011">
    <property type="entry name" value="PROTEIN_KINASE_DOM"/>
    <property type="match status" value="1"/>
</dbReference>
<sequence length="598" mass="66656">MPPKAKGKGKAPKGHVLCAELPEGTILKDLRKNTWKVGNSIGSGGFGLIYLANEETKAANESSPYVIKIEPESNGPLFCELAFYNRAARAEQIEEWAKKHKRSFVGVPKYIAQGRHEQSGENLRFMVMPRCGTDLHKLWLKAGKSFKRATVAKIAIQMIDALEYIHSKEYIHADIKGSNILCDSKDPNKLLLVDYGLANKYATDRGHKDFKPDPKKAHNGTIEYTSCDAHLGASPSRRGDFEILGFVLLHWICGHLPWEDNLKDCNKVRDQKIQSMKNVQSFVKKLCPTETPDEIVQFLTYAGDMKYEEEPDYEMTRNIFKKALKSFGVQLQSPLDFSSETSQTTMKPPPKKARKVKAAKPLRSKTNTLDISESDETMDSSDTGARRLGKRRSTERSNKNAANSSSGSEWESRPACKKAKSRTLKKAIYVPSDVSDVDTKEESSSDDESFVPTKKQRKPATKKATQKVPCVSAHQQKNTKEKPQMKSTSAVRLRSSTSSPSSGLDDATVESTSSSKSNTNTDVTSPIQPTKDLKKKARSSRYSMAPLHTKPVLTENDQLTGTYSGKHPVIKRKRKVNVPKANAETQTTPSLKRTQSRK</sequence>
<dbReference type="EMBL" id="LR791790">
    <property type="protein sequence ID" value="CAB3267652.1"/>
    <property type="molecule type" value="mRNA"/>
</dbReference>
<protein>
    <recommendedName>
        <fullName evidence="1">non-specific serine/threonine protein kinase</fullName>
        <ecNumber evidence="1">2.7.11.1</ecNumber>
    </recommendedName>
</protein>
<gene>
    <name evidence="7" type="primary">Vrk1</name>
</gene>
<organism evidence="7">
    <name type="scientific">Phallusia mammillata</name>
    <dbReference type="NCBI Taxonomy" id="59560"/>
    <lineage>
        <taxon>Eukaryota</taxon>
        <taxon>Metazoa</taxon>
        <taxon>Chordata</taxon>
        <taxon>Tunicata</taxon>
        <taxon>Ascidiacea</taxon>
        <taxon>Phlebobranchia</taxon>
        <taxon>Ascidiidae</taxon>
        <taxon>Phallusia</taxon>
    </lineage>
</organism>
<feature type="domain" description="Protein kinase" evidence="6">
    <location>
        <begin position="35"/>
        <end position="324"/>
    </location>
</feature>
<dbReference type="SUPFAM" id="SSF56112">
    <property type="entry name" value="Protein kinase-like (PK-like)"/>
    <property type="match status" value="1"/>
</dbReference>
<keyword evidence="7" id="KW-0418">Kinase</keyword>
<evidence type="ECO:0000259" key="6">
    <source>
        <dbReference type="PROSITE" id="PS50011"/>
    </source>
</evidence>
<dbReference type="PROSITE" id="PS00107">
    <property type="entry name" value="PROTEIN_KINASE_ATP"/>
    <property type="match status" value="1"/>
</dbReference>
<dbReference type="PROSITE" id="PS00108">
    <property type="entry name" value="PROTEIN_KINASE_ST"/>
    <property type="match status" value="1"/>
</dbReference>
<feature type="compositionally biased region" description="Low complexity" evidence="5">
    <location>
        <begin position="399"/>
        <end position="408"/>
    </location>
</feature>
<feature type="compositionally biased region" description="Basic residues" evidence="5">
    <location>
        <begin position="349"/>
        <end position="363"/>
    </location>
</feature>